<dbReference type="InterPro" id="IPR003029">
    <property type="entry name" value="S1_domain"/>
</dbReference>
<dbReference type="Gene3D" id="1.25.40.10">
    <property type="entry name" value="Tetratricopeptide repeat domain"/>
    <property type="match status" value="2"/>
</dbReference>
<dbReference type="InterPro" id="IPR011990">
    <property type="entry name" value="TPR-like_helical_dom_sf"/>
</dbReference>
<accession>A0ABM1N8K1</accession>
<evidence type="ECO:0000259" key="4">
    <source>
        <dbReference type="SMART" id="SM00316"/>
    </source>
</evidence>
<evidence type="ECO:0000313" key="6">
    <source>
        <dbReference type="RefSeq" id="XP_017783151.1"/>
    </source>
</evidence>
<feature type="compositionally biased region" description="Basic residues" evidence="3">
    <location>
        <begin position="16"/>
        <end position="33"/>
    </location>
</feature>
<dbReference type="InterPro" id="IPR012340">
    <property type="entry name" value="NA-bd_OB-fold"/>
</dbReference>
<feature type="region of interest" description="Disordered" evidence="3">
    <location>
        <begin position="443"/>
        <end position="553"/>
    </location>
</feature>
<dbReference type="SMART" id="SM00316">
    <property type="entry name" value="S1"/>
    <property type="match status" value="3"/>
</dbReference>
<dbReference type="PANTHER" id="PTHR23270:SF10">
    <property type="entry name" value="PROTEIN RRP5 HOMOLOG"/>
    <property type="match status" value="1"/>
</dbReference>
<evidence type="ECO:0000256" key="1">
    <source>
        <dbReference type="ARBA" id="ARBA00004604"/>
    </source>
</evidence>
<dbReference type="SMART" id="SM00386">
    <property type="entry name" value="HAT"/>
    <property type="match status" value="5"/>
</dbReference>
<dbReference type="GeneID" id="108567293"/>
<dbReference type="SUPFAM" id="SSF50249">
    <property type="entry name" value="Nucleic acid-binding proteins"/>
    <property type="match status" value="1"/>
</dbReference>
<comment type="subcellular location">
    <subcellularLocation>
        <location evidence="1">Nucleus</location>
        <location evidence="1">Nucleolus</location>
    </subcellularLocation>
</comment>
<proteinExistence type="predicted"/>
<feature type="region of interest" description="Disordered" evidence="3">
    <location>
        <begin position="81"/>
        <end position="114"/>
    </location>
</feature>
<dbReference type="InterPro" id="IPR003107">
    <property type="entry name" value="HAT"/>
</dbReference>
<name>A0ABM1N8K1_NICVS</name>
<dbReference type="PANTHER" id="PTHR23270">
    <property type="entry name" value="PROGRAMMED CELL DEATH PROTEIN 11 PRE-RRNA PROCESSING PROTEIN RRP5"/>
    <property type="match status" value="1"/>
</dbReference>
<protein>
    <submittedName>
        <fullName evidence="6">rRNA biogenesis protein rrp5</fullName>
    </submittedName>
</protein>
<feature type="compositionally biased region" description="Low complexity" evidence="3">
    <location>
        <begin position="34"/>
        <end position="45"/>
    </location>
</feature>
<feature type="domain" description="S1 motif" evidence="4">
    <location>
        <begin position="292"/>
        <end position="363"/>
    </location>
</feature>
<dbReference type="RefSeq" id="XP_017783151.1">
    <property type="nucleotide sequence ID" value="XM_017927662.1"/>
</dbReference>
<dbReference type="InterPro" id="IPR045209">
    <property type="entry name" value="Rrp5"/>
</dbReference>
<dbReference type="SUPFAM" id="SSF48452">
    <property type="entry name" value="TPR-like"/>
    <property type="match status" value="2"/>
</dbReference>
<feature type="compositionally biased region" description="Acidic residues" evidence="3">
    <location>
        <begin position="471"/>
        <end position="483"/>
    </location>
</feature>
<sequence>MKMLKADQKLHDSKVKERKKNIISGSKVKKSKKVQSQNAKQQENNILNSINNTCNRGASGYFVRYEGTSNNDNLKEEVKPLKSNEKTKNSNNVKAVQKPLKSDTIKSNQTNEKTKKKVLKKPAVNVKMTNERQFTGNFFKACELNSKMIKNGLLVLGCVIEITETYCTISILDAFKAKLAYENGQVFKVGEYIPVRVIKNMNGIEVTTNPKEINEFVNLTDGAIVWGKISKKTDKAYIVDIGLSKKAKLPLSKVNDNNLDIGQSMYVKCEKIIDSKVELTICKESSNCSMKKADYLIPGTVLNFTAEKAFGIWLRGSVFENSIAYIHKKYLTTFLNKYTIGEEFLATVLFVDPLSKVIYLSKKSTELKTPKEFEQKQYRAKVLKKVEGGVSVAFHGVSGLIKDFVPNLYSLIGKLVNIEVIEYLYFENVFSCKMVEQKEKVVKRKIENDESAEETKKHKIEEVDMDHGSDSDSESDVDDEEDKIDLNSSSSESEDDEKTGPILPGIGTMLQSKTIKQDLVDQLSSDDEEKEETDGKKKRMTKGQKFKAAREEESRLREIEMDLADSSKLPQSAEQFDRVLLGCPDNSEMWIRYIAFHMQSTEFEKARAVAKRAIEKISYTENQEKLNIWIAYMNLENMYGTKESFQKVFNEALKFNDDLVIYIEAIKMLADMQKYDEMEENIRKAKGKFKQDVKMWLEIGKVYYQCKRFSDARSLKNAALLTLLNKKTHLNLIVQFALMEFNLGEQEQGQALFETILQADPKRVDVWNTYVDQLVKINQIELARAVLKRAVGQKLRYKCMKSLFRKFHNFEKSHGTEENVEDVKKLLEEYTEK</sequence>
<keyword evidence="5" id="KW-1185">Reference proteome</keyword>
<feature type="domain" description="S1 motif" evidence="4">
    <location>
        <begin position="150"/>
        <end position="209"/>
    </location>
</feature>
<reference evidence="6" key="1">
    <citation type="submission" date="2025-08" db="UniProtKB">
        <authorList>
            <consortium name="RefSeq"/>
        </authorList>
    </citation>
    <scope>IDENTIFICATION</scope>
    <source>
        <tissue evidence="6">Whole Larva</tissue>
    </source>
</reference>
<feature type="domain" description="S1 motif" evidence="4">
    <location>
        <begin position="220"/>
        <end position="282"/>
    </location>
</feature>
<gene>
    <name evidence="6" type="primary">LOC108567293</name>
</gene>
<evidence type="ECO:0000256" key="3">
    <source>
        <dbReference type="SAM" id="MobiDB-lite"/>
    </source>
</evidence>
<feature type="compositionally biased region" description="Basic residues" evidence="3">
    <location>
        <begin position="536"/>
        <end position="547"/>
    </location>
</feature>
<organism evidence="5 6">
    <name type="scientific">Nicrophorus vespilloides</name>
    <name type="common">Boreal carrion beetle</name>
    <dbReference type="NCBI Taxonomy" id="110193"/>
    <lineage>
        <taxon>Eukaryota</taxon>
        <taxon>Metazoa</taxon>
        <taxon>Ecdysozoa</taxon>
        <taxon>Arthropoda</taxon>
        <taxon>Hexapoda</taxon>
        <taxon>Insecta</taxon>
        <taxon>Pterygota</taxon>
        <taxon>Neoptera</taxon>
        <taxon>Endopterygota</taxon>
        <taxon>Coleoptera</taxon>
        <taxon>Polyphaga</taxon>
        <taxon>Staphyliniformia</taxon>
        <taxon>Silphidae</taxon>
        <taxon>Nicrophorinae</taxon>
        <taxon>Nicrophorus</taxon>
    </lineage>
</organism>
<feature type="compositionally biased region" description="Basic and acidic residues" evidence="3">
    <location>
        <begin position="1"/>
        <end position="15"/>
    </location>
</feature>
<evidence type="ECO:0000256" key="2">
    <source>
        <dbReference type="ARBA" id="ARBA00022552"/>
    </source>
</evidence>
<evidence type="ECO:0000313" key="5">
    <source>
        <dbReference type="Proteomes" id="UP000695000"/>
    </source>
</evidence>
<dbReference type="Proteomes" id="UP000695000">
    <property type="component" value="Unplaced"/>
</dbReference>
<keyword evidence="2" id="KW-0698">rRNA processing</keyword>
<feature type="compositionally biased region" description="Basic and acidic residues" evidence="3">
    <location>
        <begin position="443"/>
        <end position="470"/>
    </location>
</feature>
<feature type="region of interest" description="Disordered" evidence="3">
    <location>
        <begin position="1"/>
        <end position="45"/>
    </location>
</feature>